<dbReference type="Proteomes" id="UP001187343">
    <property type="component" value="Unassembled WGS sequence"/>
</dbReference>
<keyword evidence="3" id="KW-1185">Reference proteome</keyword>
<comment type="caution">
    <text evidence="2">The sequence shown here is derived from an EMBL/GenBank/DDBJ whole genome shotgun (WGS) entry which is preliminary data.</text>
</comment>
<protein>
    <submittedName>
        <fullName evidence="2">Uncharacterized protein</fullName>
    </submittedName>
</protein>
<name>A0AA88Q9Q9_9TELE</name>
<feature type="region of interest" description="Disordered" evidence="1">
    <location>
        <begin position="256"/>
        <end position="280"/>
    </location>
</feature>
<feature type="compositionally biased region" description="Basic and acidic residues" evidence="1">
    <location>
        <begin position="88"/>
        <end position="102"/>
    </location>
</feature>
<sequence length="313" mass="34288">MCADSLILFGQDARIILRTSKLLSPGERRRKREGRGCELGELLSPNSVVAPSGGGFKGEIESERASKRDHLNQLSTVAIKKGKWKSTLRQDSHSPRVDRGEPGENGGREGAGADEYDWHAGVSLHSYCAIFDALSVISRAKSLRAITVPYGICSTYVPLAAGSTTVHPTYACTSAAEPHFPGLNPSNPWEFGPWHRLIEMLVEGAWQNSKVSRSVVPQWLGGLSPFPPLASNPPQHPPHPTKLIRSSVKLFQHIQQEASKTSKQKGTGRKRERVISSTGSGLAVREDANINRVYPPLISRKMQMTFLRAVNLN</sequence>
<feature type="compositionally biased region" description="Basic residues" evidence="1">
    <location>
        <begin position="262"/>
        <end position="272"/>
    </location>
</feature>
<evidence type="ECO:0000313" key="2">
    <source>
        <dbReference type="EMBL" id="KAK2904996.1"/>
    </source>
</evidence>
<accession>A0AA88Q9Q9</accession>
<evidence type="ECO:0000313" key="3">
    <source>
        <dbReference type="Proteomes" id="UP001187343"/>
    </source>
</evidence>
<proteinExistence type="predicted"/>
<organism evidence="2 3">
    <name type="scientific">Cirrhinus molitorella</name>
    <name type="common">mud carp</name>
    <dbReference type="NCBI Taxonomy" id="172907"/>
    <lineage>
        <taxon>Eukaryota</taxon>
        <taxon>Metazoa</taxon>
        <taxon>Chordata</taxon>
        <taxon>Craniata</taxon>
        <taxon>Vertebrata</taxon>
        <taxon>Euteleostomi</taxon>
        <taxon>Actinopterygii</taxon>
        <taxon>Neopterygii</taxon>
        <taxon>Teleostei</taxon>
        <taxon>Ostariophysi</taxon>
        <taxon>Cypriniformes</taxon>
        <taxon>Cyprinidae</taxon>
        <taxon>Labeoninae</taxon>
        <taxon>Labeonini</taxon>
        <taxon>Cirrhinus</taxon>
    </lineage>
</organism>
<gene>
    <name evidence="2" type="ORF">Q8A67_006795</name>
</gene>
<dbReference type="AlphaFoldDB" id="A0AA88Q9Q9"/>
<reference evidence="2" key="1">
    <citation type="submission" date="2023-08" db="EMBL/GenBank/DDBJ databases">
        <title>Chromosome-level Genome Assembly of mud carp (Cirrhinus molitorella).</title>
        <authorList>
            <person name="Liu H."/>
        </authorList>
    </citation>
    <scope>NUCLEOTIDE SEQUENCE</scope>
    <source>
        <strain evidence="2">Prfri</strain>
        <tissue evidence="2">Muscle</tissue>
    </source>
</reference>
<dbReference type="EMBL" id="JAUYZG010000006">
    <property type="protein sequence ID" value="KAK2904996.1"/>
    <property type="molecule type" value="Genomic_DNA"/>
</dbReference>
<evidence type="ECO:0000256" key="1">
    <source>
        <dbReference type="SAM" id="MobiDB-lite"/>
    </source>
</evidence>
<feature type="region of interest" description="Disordered" evidence="1">
    <location>
        <begin position="83"/>
        <end position="112"/>
    </location>
</feature>